<evidence type="ECO:0000313" key="2">
    <source>
        <dbReference type="Proteomes" id="UP000264589"/>
    </source>
</evidence>
<dbReference type="EMBL" id="QUQO01000001">
    <property type="protein sequence ID" value="RFB06322.1"/>
    <property type="molecule type" value="Genomic_DNA"/>
</dbReference>
<keyword evidence="2" id="KW-1185">Reference proteome</keyword>
<protein>
    <submittedName>
        <fullName evidence="1">Spermidine synthase</fullName>
    </submittedName>
</protein>
<reference evidence="1 2" key="1">
    <citation type="submission" date="2018-08" db="EMBL/GenBank/DDBJ databases">
        <title>Parvularcula sp. SM1705, isolated from surface water of the South Sea China.</title>
        <authorList>
            <person name="Sun L."/>
        </authorList>
    </citation>
    <scope>NUCLEOTIDE SEQUENCE [LARGE SCALE GENOMIC DNA]</scope>
    <source>
        <strain evidence="1 2">SM1705</strain>
    </source>
</reference>
<dbReference type="Gene3D" id="3.40.50.150">
    <property type="entry name" value="Vaccinia Virus protein VP39"/>
    <property type="match status" value="1"/>
</dbReference>
<gene>
    <name evidence="1" type="ORF">DX908_02400</name>
</gene>
<organism evidence="1 2">
    <name type="scientific">Parvularcula marina</name>
    <dbReference type="NCBI Taxonomy" id="2292771"/>
    <lineage>
        <taxon>Bacteria</taxon>
        <taxon>Pseudomonadati</taxon>
        <taxon>Pseudomonadota</taxon>
        <taxon>Alphaproteobacteria</taxon>
        <taxon>Parvularculales</taxon>
        <taxon>Parvularculaceae</taxon>
        <taxon>Parvularcula</taxon>
    </lineage>
</organism>
<dbReference type="InterPro" id="IPR029063">
    <property type="entry name" value="SAM-dependent_MTases_sf"/>
</dbReference>
<name>A0A371RLH7_9PROT</name>
<dbReference type="SUPFAM" id="SSF53335">
    <property type="entry name" value="S-adenosyl-L-methionine-dependent methyltransferases"/>
    <property type="match status" value="1"/>
</dbReference>
<dbReference type="OrthoDB" id="9793351at2"/>
<dbReference type="Proteomes" id="UP000264589">
    <property type="component" value="Unassembled WGS sequence"/>
</dbReference>
<proteinExistence type="predicted"/>
<accession>A0A371RLH7</accession>
<dbReference type="InParanoid" id="A0A371RLH7"/>
<sequence length="241" mass="26153">MTLRGSFMFEELDYAPTPIGPVSLRRRMDPVLKREVFEVKLGEEFLMSSAYTASEEALSTLGLDAVTGEELDVLVGGLGLGYTAKAALDCPKTAKLYIAEYLVPVIDWHRRGLLPMGTALTDDPRTQIIEGDFFAMAAAQSFGPVNGAACLDAILVDIDHSPEALLSPHSRPFYDEESLARLSAMLRPGGVFGLWSDDPPDARFTARLEAAFGKGWAEPVTIERPLAGTPIIQTVYFGQVA</sequence>
<evidence type="ECO:0000313" key="1">
    <source>
        <dbReference type="EMBL" id="RFB06322.1"/>
    </source>
</evidence>
<dbReference type="AlphaFoldDB" id="A0A371RLH7"/>
<comment type="caution">
    <text evidence="1">The sequence shown here is derived from an EMBL/GenBank/DDBJ whole genome shotgun (WGS) entry which is preliminary data.</text>
</comment>